<dbReference type="Pfam" id="PF25053">
    <property type="entry name" value="DUF7791"/>
    <property type="match status" value="1"/>
</dbReference>
<dbReference type="AlphaFoldDB" id="A0A1Y2E9V6"/>
<dbReference type="EMBL" id="MCFJ01000003">
    <property type="protein sequence ID" value="ORY68368.1"/>
    <property type="molecule type" value="Genomic_DNA"/>
</dbReference>
<reference evidence="4 5" key="1">
    <citation type="submission" date="2016-07" db="EMBL/GenBank/DDBJ databases">
        <title>Pervasive Adenine N6-methylation of Active Genes in Fungi.</title>
        <authorList>
            <consortium name="DOE Joint Genome Institute"/>
            <person name="Mondo S.J."/>
            <person name="Dannebaum R.O."/>
            <person name="Kuo R.C."/>
            <person name="Labutti K."/>
            <person name="Haridas S."/>
            <person name="Kuo A."/>
            <person name="Salamov A."/>
            <person name="Ahrendt S.R."/>
            <person name="Lipzen A."/>
            <person name="Sullivan W."/>
            <person name="Andreopoulos W.B."/>
            <person name="Clum A."/>
            <person name="Lindquist E."/>
            <person name="Daum C."/>
            <person name="Ramamoorthy G.K."/>
            <person name="Gryganskyi A."/>
            <person name="Culley D."/>
            <person name="Magnuson J.K."/>
            <person name="James T.Y."/>
            <person name="O'Malley M.A."/>
            <person name="Stajich J.E."/>
            <person name="Spatafora J.W."/>
            <person name="Visel A."/>
            <person name="Grigoriev I.V."/>
        </authorList>
    </citation>
    <scope>NUCLEOTIDE SEQUENCE [LARGE SCALE GENOMIC DNA]</scope>
    <source>
        <strain evidence="4 5">CBS 129021</strain>
    </source>
</reference>
<protein>
    <recommendedName>
        <fullName evidence="6">NACHT domain-containing protein</fullName>
    </recommendedName>
</protein>
<proteinExistence type="predicted"/>
<evidence type="ECO:0000256" key="1">
    <source>
        <dbReference type="ARBA" id="ARBA00022737"/>
    </source>
</evidence>
<evidence type="ECO:0000313" key="4">
    <source>
        <dbReference type="EMBL" id="ORY68368.1"/>
    </source>
</evidence>
<dbReference type="GeneID" id="63773402"/>
<dbReference type="Proteomes" id="UP000193689">
    <property type="component" value="Unassembled WGS sequence"/>
</dbReference>
<keyword evidence="5" id="KW-1185">Reference proteome</keyword>
<feature type="domain" description="DUF7791" evidence="3">
    <location>
        <begin position="346"/>
        <end position="494"/>
    </location>
</feature>
<comment type="caution">
    <text evidence="4">The sequence shown here is derived from an EMBL/GenBank/DDBJ whole genome shotgun (WGS) entry which is preliminary data.</text>
</comment>
<dbReference type="PANTHER" id="PTHR10039">
    <property type="entry name" value="AMELOGENIN"/>
    <property type="match status" value="1"/>
</dbReference>
<name>A0A1Y2E9V6_9PEZI</name>
<evidence type="ECO:0000259" key="2">
    <source>
        <dbReference type="Pfam" id="PF24883"/>
    </source>
</evidence>
<dbReference type="RefSeq" id="XP_040718655.1">
    <property type="nucleotide sequence ID" value="XM_040857190.1"/>
</dbReference>
<gene>
    <name evidence="4" type="ORF">BCR38DRAFT_362736</name>
</gene>
<dbReference type="InterPro" id="IPR027417">
    <property type="entry name" value="P-loop_NTPase"/>
</dbReference>
<keyword evidence="1" id="KW-0677">Repeat</keyword>
<evidence type="ECO:0000259" key="3">
    <source>
        <dbReference type="Pfam" id="PF25053"/>
    </source>
</evidence>
<accession>A0A1Y2E9V6</accession>
<dbReference type="OrthoDB" id="443402at2759"/>
<organism evidence="4 5">
    <name type="scientific">Pseudomassariella vexata</name>
    <dbReference type="NCBI Taxonomy" id="1141098"/>
    <lineage>
        <taxon>Eukaryota</taxon>
        <taxon>Fungi</taxon>
        <taxon>Dikarya</taxon>
        <taxon>Ascomycota</taxon>
        <taxon>Pezizomycotina</taxon>
        <taxon>Sordariomycetes</taxon>
        <taxon>Xylariomycetidae</taxon>
        <taxon>Amphisphaeriales</taxon>
        <taxon>Pseudomassariaceae</taxon>
        <taxon>Pseudomassariella</taxon>
    </lineage>
</organism>
<dbReference type="InterPro" id="IPR056884">
    <property type="entry name" value="NPHP3-like_N"/>
</dbReference>
<feature type="domain" description="Nephrocystin 3-like N-terminal" evidence="2">
    <location>
        <begin position="60"/>
        <end position="236"/>
    </location>
</feature>
<dbReference type="PANTHER" id="PTHR10039:SF5">
    <property type="entry name" value="NACHT DOMAIN-CONTAINING PROTEIN"/>
    <property type="match status" value="1"/>
</dbReference>
<dbReference type="Pfam" id="PF24883">
    <property type="entry name" value="NPHP3_N"/>
    <property type="match status" value="1"/>
</dbReference>
<dbReference type="SUPFAM" id="SSF52540">
    <property type="entry name" value="P-loop containing nucleoside triphosphate hydrolases"/>
    <property type="match status" value="1"/>
</dbReference>
<dbReference type="InParanoid" id="A0A1Y2E9V6"/>
<feature type="non-terminal residue" evidence="4">
    <location>
        <position position="520"/>
    </location>
</feature>
<dbReference type="InterPro" id="IPR056693">
    <property type="entry name" value="DUF7791"/>
</dbReference>
<evidence type="ECO:0008006" key="6">
    <source>
        <dbReference type="Google" id="ProtNLM"/>
    </source>
</evidence>
<sequence length="520" mass="59613">MRHDEKRRRSAVTEQILNSLAFESHSQRYDDVVDTHRKTFDWVFRSPEYGPHAAMGKQWSDFCSWLQHQDGVYWINGHEATGKSSLMKSIVTHPKADKLLKKWATSGGNDTTLFTAKFFFRANGTEKQRSQSGLYRSILHELLKRRPGSCPSSSRRNGKWHARARLWTTNKKQKFSWAAPSLQFAVKSLFSQNQVRLRACLFIDGLDQYEGDEFEIIDLFRSISSTSNIKCCVSSRRSPAFETAFSDRPSLQLEQLTYPEMQELVTDQLRSDERIAALTNANIDTFQVLVDEIVNSAKGVFLWMNLAVSSLLRGHGDQDGILEMHTRFQATPKRLEALYEYIVTRVDQTHLEECSRLLQLVVTASTSLKDDWRVVSPLSLLGLSFAVEDHPSMALTSQLHFLSQTEMQQRCEDMAARLGTVCAGLLQVQKRNLKDENVNTTSMVTFVHRTVKDYLMKWETQKLLRQQTRESQFNPNFAILKSTILLMKSGRHVSSSDRLSYHHIDDGILYARRAEAELGS</sequence>
<evidence type="ECO:0000313" key="5">
    <source>
        <dbReference type="Proteomes" id="UP000193689"/>
    </source>
</evidence>